<dbReference type="Pfam" id="PF13460">
    <property type="entry name" value="NAD_binding_10"/>
    <property type="match status" value="1"/>
</dbReference>
<dbReference type="Proteomes" id="UP001500738">
    <property type="component" value="Unassembled WGS sequence"/>
</dbReference>
<protein>
    <submittedName>
        <fullName evidence="2">NAD-dependent epimerase/dehydratase family protein</fullName>
    </submittedName>
</protein>
<comment type="caution">
    <text evidence="2">The sequence shown here is derived from an EMBL/GenBank/DDBJ whole genome shotgun (WGS) entry which is preliminary data.</text>
</comment>
<evidence type="ECO:0000259" key="1">
    <source>
        <dbReference type="Pfam" id="PF13460"/>
    </source>
</evidence>
<proteinExistence type="predicted"/>
<name>A0ABP3XAL0_9SPHN</name>
<keyword evidence="3" id="KW-1185">Reference proteome</keyword>
<dbReference type="Gene3D" id="3.40.50.720">
    <property type="entry name" value="NAD(P)-binding Rossmann-like Domain"/>
    <property type="match status" value="1"/>
</dbReference>
<dbReference type="PANTHER" id="PTHR48079:SF6">
    <property type="entry name" value="NAD(P)-BINDING DOMAIN-CONTAINING PROTEIN-RELATED"/>
    <property type="match status" value="1"/>
</dbReference>
<sequence>MTNRTLAMTGATGFVGGATVRQAVEAGWHVRALTRRAQEPREGVTWIAGALDDPQSLADMATGADAVMHIAGVVNVPTRAAFEAGNAIATANVVDAARGAGVRRFIHVSSLAAREPGLSNYGWSKERAERVVLASGLDWTIVRPPAVFGPGDIEMLDLFRMARRGVMVLPPRGRMSAIYVEELARLLVALASDDATSIGQTYEPDDGTAGGWSHKDFAQAIGGAVGRDRVATLAIPAPLVKAGGRLDRFVRGDRAKLTPDRARYISHPDWAASEGAHPPADLWRPSLPTADALAETVRWYRAEGWL</sequence>
<dbReference type="InterPro" id="IPR051783">
    <property type="entry name" value="NAD(P)-dependent_oxidoreduct"/>
</dbReference>
<evidence type="ECO:0000313" key="2">
    <source>
        <dbReference type="EMBL" id="GAA0861572.1"/>
    </source>
</evidence>
<reference evidence="3" key="1">
    <citation type="journal article" date="2019" name="Int. J. Syst. Evol. Microbiol.">
        <title>The Global Catalogue of Microorganisms (GCM) 10K type strain sequencing project: providing services to taxonomists for standard genome sequencing and annotation.</title>
        <authorList>
            <consortium name="The Broad Institute Genomics Platform"/>
            <consortium name="The Broad Institute Genome Sequencing Center for Infectious Disease"/>
            <person name="Wu L."/>
            <person name="Ma J."/>
        </authorList>
    </citation>
    <scope>NUCLEOTIDE SEQUENCE [LARGE SCALE GENOMIC DNA]</scope>
    <source>
        <strain evidence="3">JCM 15910</strain>
    </source>
</reference>
<dbReference type="InterPro" id="IPR036291">
    <property type="entry name" value="NAD(P)-bd_dom_sf"/>
</dbReference>
<dbReference type="EMBL" id="BAAAFE010000002">
    <property type="protein sequence ID" value="GAA0861572.1"/>
    <property type="molecule type" value="Genomic_DNA"/>
</dbReference>
<gene>
    <name evidence="2" type="ORF">GCM10009115_04800</name>
</gene>
<evidence type="ECO:0000313" key="3">
    <source>
        <dbReference type="Proteomes" id="UP001500738"/>
    </source>
</evidence>
<dbReference type="PANTHER" id="PTHR48079">
    <property type="entry name" value="PROTEIN YEEZ"/>
    <property type="match status" value="1"/>
</dbReference>
<organism evidence="2 3">
    <name type="scientific">Sphingopyxis soli</name>
    <dbReference type="NCBI Taxonomy" id="592051"/>
    <lineage>
        <taxon>Bacteria</taxon>
        <taxon>Pseudomonadati</taxon>
        <taxon>Pseudomonadota</taxon>
        <taxon>Alphaproteobacteria</taxon>
        <taxon>Sphingomonadales</taxon>
        <taxon>Sphingomonadaceae</taxon>
        <taxon>Sphingopyxis</taxon>
    </lineage>
</organism>
<feature type="domain" description="NAD(P)-binding" evidence="1">
    <location>
        <begin position="10"/>
        <end position="147"/>
    </location>
</feature>
<dbReference type="SUPFAM" id="SSF51735">
    <property type="entry name" value="NAD(P)-binding Rossmann-fold domains"/>
    <property type="match status" value="1"/>
</dbReference>
<accession>A0ABP3XAL0</accession>
<dbReference type="InterPro" id="IPR016040">
    <property type="entry name" value="NAD(P)-bd_dom"/>
</dbReference>